<evidence type="ECO:0000256" key="1">
    <source>
        <dbReference type="SAM" id="Phobius"/>
    </source>
</evidence>
<keyword evidence="1" id="KW-1133">Transmembrane helix</keyword>
<evidence type="ECO:0008006" key="4">
    <source>
        <dbReference type="Google" id="ProtNLM"/>
    </source>
</evidence>
<keyword evidence="1" id="KW-0812">Transmembrane</keyword>
<keyword evidence="3" id="KW-1185">Reference proteome</keyword>
<dbReference type="EMBL" id="CP036275">
    <property type="protein sequence ID" value="QDU40523.1"/>
    <property type="molecule type" value="Genomic_DNA"/>
</dbReference>
<dbReference type="OrthoDB" id="9812874at2"/>
<feature type="transmembrane region" description="Helical" evidence="1">
    <location>
        <begin position="6"/>
        <end position="29"/>
    </location>
</feature>
<name>A0A517ZDF8_9PLAN</name>
<protein>
    <recommendedName>
        <fullName evidence="4">Zinc-ribbon domain-containing protein</fullName>
    </recommendedName>
</protein>
<accession>A0A517ZDF8</accession>
<dbReference type="KEGG" id="mri:Mal4_48810"/>
<evidence type="ECO:0000313" key="2">
    <source>
        <dbReference type="EMBL" id="QDU40523.1"/>
    </source>
</evidence>
<dbReference type="Proteomes" id="UP000320496">
    <property type="component" value="Chromosome"/>
</dbReference>
<dbReference type="AlphaFoldDB" id="A0A517ZDF8"/>
<sequence length="70" mass="7518">MTGWWFLLALLPILAIAGVGLLAILYIFAGTLGLDSLLQLGDPPAPLTCWHCGRETAPGRKCRHCGSELQ</sequence>
<gene>
    <name evidence="2" type="ORF">Mal4_48810</name>
</gene>
<keyword evidence="1" id="KW-0472">Membrane</keyword>
<dbReference type="RefSeq" id="WP_145371809.1">
    <property type="nucleotide sequence ID" value="NZ_CP036275.1"/>
</dbReference>
<evidence type="ECO:0000313" key="3">
    <source>
        <dbReference type="Proteomes" id="UP000320496"/>
    </source>
</evidence>
<reference evidence="2 3" key="1">
    <citation type="submission" date="2019-02" db="EMBL/GenBank/DDBJ databases">
        <title>Deep-cultivation of Planctomycetes and their phenomic and genomic characterization uncovers novel biology.</title>
        <authorList>
            <person name="Wiegand S."/>
            <person name="Jogler M."/>
            <person name="Boedeker C."/>
            <person name="Pinto D."/>
            <person name="Vollmers J."/>
            <person name="Rivas-Marin E."/>
            <person name="Kohn T."/>
            <person name="Peeters S.H."/>
            <person name="Heuer A."/>
            <person name="Rast P."/>
            <person name="Oberbeckmann S."/>
            <person name="Bunk B."/>
            <person name="Jeske O."/>
            <person name="Meyerdierks A."/>
            <person name="Storesund J.E."/>
            <person name="Kallscheuer N."/>
            <person name="Luecker S."/>
            <person name="Lage O.M."/>
            <person name="Pohl T."/>
            <person name="Merkel B.J."/>
            <person name="Hornburger P."/>
            <person name="Mueller R.-W."/>
            <person name="Bruemmer F."/>
            <person name="Labrenz M."/>
            <person name="Spormann A.M."/>
            <person name="Op den Camp H."/>
            <person name="Overmann J."/>
            <person name="Amann R."/>
            <person name="Jetten M.S.M."/>
            <person name="Mascher T."/>
            <person name="Medema M.H."/>
            <person name="Devos D.P."/>
            <person name="Kaster A.-K."/>
            <person name="Ovreas L."/>
            <person name="Rohde M."/>
            <person name="Galperin M.Y."/>
            <person name="Jogler C."/>
        </authorList>
    </citation>
    <scope>NUCLEOTIDE SEQUENCE [LARGE SCALE GENOMIC DNA]</scope>
    <source>
        <strain evidence="2 3">Mal4</strain>
    </source>
</reference>
<proteinExistence type="predicted"/>
<organism evidence="2 3">
    <name type="scientific">Maioricimonas rarisocia</name>
    <dbReference type="NCBI Taxonomy" id="2528026"/>
    <lineage>
        <taxon>Bacteria</taxon>
        <taxon>Pseudomonadati</taxon>
        <taxon>Planctomycetota</taxon>
        <taxon>Planctomycetia</taxon>
        <taxon>Planctomycetales</taxon>
        <taxon>Planctomycetaceae</taxon>
        <taxon>Maioricimonas</taxon>
    </lineage>
</organism>